<dbReference type="Pfam" id="PF26639">
    <property type="entry name" value="Het-6_barrel"/>
    <property type="match status" value="1"/>
</dbReference>
<keyword evidence="2" id="KW-1185">Reference proteome</keyword>
<reference evidence="1 2" key="1">
    <citation type="journal article" date="2017" name="Genome Announc.">
        <title>Genome sequence of the saprophytic ascomycete Epicoccum nigrum ICMP 19927 strain isolated from New Zealand.</title>
        <authorList>
            <person name="Fokin M."/>
            <person name="Fleetwood D."/>
            <person name="Weir B.S."/>
            <person name="Villas-Boas S.G."/>
        </authorList>
    </citation>
    <scope>NUCLEOTIDE SEQUENCE [LARGE SCALE GENOMIC DNA]</scope>
    <source>
        <strain evidence="1 2">ICMP 19927</strain>
    </source>
</reference>
<dbReference type="InParanoid" id="A0A1Y2LT25"/>
<sequence>MSVIADDGARWFNSAFKVVSMNRKFAVTDKGYIGWAPSDTRKGDVVALFPGGNVPYVLRPVSQPDSAQSSTSSNTRNHRYEFLGDTYIHGIMHGEAWNETDLEEVILV</sequence>
<name>A0A1Y2LT25_EPING</name>
<dbReference type="EMBL" id="KZ107850">
    <property type="protein sequence ID" value="OSS46950.1"/>
    <property type="molecule type" value="Genomic_DNA"/>
</dbReference>
<gene>
    <name evidence="1" type="ORF">B5807_08891</name>
</gene>
<dbReference type="AlphaFoldDB" id="A0A1Y2LT25"/>
<dbReference type="Proteomes" id="UP000193240">
    <property type="component" value="Unassembled WGS sequence"/>
</dbReference>
<evidence type="ECO:0000313" key="1">
    <source>
        <dbReference type="EMBL" id="OSS46950.1"/>
    </source>
</evidence>
<protein>
    <submittedName>
        <fullName evidence="1">Uncharacterized protein</fullName>
    </submittedName>
</protein>
<proteinExistence type="predicted"/>
<dbReference type="PANTHER" id="PTHR24148">
    <property type="entry name" value="ANKYRIN REPEAT DOMAIN-CONTAINING PROTEIN 39 HOMOLOG-RELATED"/>
    <property type="match status" value="1"/>
</dbReference>
<dbReference type="InterPro" id="IPR052895">
    <property type="entry name" value="HetReg/Transcr_Mod"/>
</dbReference>
<evidence type="ECO:0000313" key="2">
    <source>
        <dbReference type="Proteomes" id="UP000193240"/>
    </source>
</evidence>
<organism evidence="1 2">
    <name type="scientific">Epicoccum nigrum</name>
    <name type="common">Soil fungus</name>
    <name type="synonym">Epicoccum purpurascens</name>
    <dbReference type="NCBI Taxonomy" id="105696"/>
    <lineage>
        <taxon>Eukaryota</taxon>
        <taxon>Fungi</taxon>
        <taxon>Dikarya</taxon>
        <taxon>Ascomycota</taxon>
        <taxon>Pezizomycotina</taxon>
        <taxon>Dothideomycetes</taxon>
        <taxon>Pleosporomycetidae</taxon>
        <taxon>Pleosporales</taxon>
        <taxon>Pleosporineae</taxon>
        <taxon>Didymellaceae</taxon>
        <taxon>Epicoccum</taxon>
    </lineage>
</organism>
<dbReference type="PANTHER" id="PTHR24148:SF73">
    <property type="entry name" value="HET DOMAIN PROTEIN (AFU_ORTHOLOGUE AFUA_8G01020)"/>
    <property type="match status" value="1"/>
</dbReference>
<accession>A0A1Y2LT25</accession>